<keyword evidence="7" id="KW-0346">Stress response</keyword>
<evidence type="ECO:0000256" key="8">
    <source>
        <dbReference type="ARBA" id="ARBA00023186"/>
    </source>
</evidence>
<dbReference type="GO" id="GO:0005524">
    <property type="term" value="F:ATP binding"/>
    <property type="evidence" value="ECO:0007669"/>
    <property type="project" value="UniProtKB-KW"/>
</dbReference>
<evidence type="ECO:0000256" key="10">
    <source>
        <dbReference type="ARBA" id="ARBA00030945"/>
    </source>
</evidence>
<evidence type="ECO:0000256" key="11">
    <source>
        <dbReference type="ARBA" id="ARBA00033103"/>
    </source>
</evidence>
<reference evidence="12" key="1">
    <citation type="submission" date="2023-10" db="EMBL/GenBank/DDBJ databases">
        <title>Screening of Alkalihalophilus pseudofirmusBZ-TG-HK211 and Its Alleviation of Salt Stress on Rapeseed Growth.</title>
        <authorList>
            <person name="Zhao B."/>
            <person name="Guo T."/>
        </authorList>
    </citation>
    <scope>NUCLEOTIDE SEQUENCE</scope>
    <source>
        <strain evidence="12">BZ-TG-HK211</strain>
    </source>
</reference>
<dbReference type="AlphaFoldDB" id="A0AAJ2NTY8"/>
<dbReference type="PANTHER" id="PTHR19375">
    <property type="entry name" value="HEAT SHOCK PROTEIN 70KDA"/>
    <property type="match status" value="1"/>
</dbReference>
<dbReference type="EMBL" id="JAWJAY010001726">
    <property type="protein sequence ID" value="MDV2888606.1"/>
    <property type="molecule type" value="Genomic_DNA"/>
</dbReference>
<keyword evidence="8" id="KW-0143">Chaperone</keyword>
<keyword evidence="5" id="KW-0547">Nucleotide-binding</keyword>
<name>A0AAJ2NTY8_ALKPS</name>
<dbReference type="GO" id="GO:0140662">
    <property type="term" value="F:ATP-dependent protein folding chaperone"/>
    <property type="evidence" value="ECO:0007669"/>
    <property type="project" value="InterPro"/>
</dbReference>
<dbReference type="InterPro" id="IPR043129">
    <property type="entry name" value="ATPase_NBD"/>
</dbReference>
<proteinExistence type="inferred from homology"/>
<dbReference type="Gene3D" id="3.30.420.40">
    <property type="match status" value="1"/>
</dbReference>
<dbReference type="SUPFAM" id="SSF53067">
    <property type="entry name" value="Actin-like ATPase domain"/>
    <property type="match status" value="1"/>
</dbReference>
<evidence type="ECO:0000256" key="1">
    <source>
        <dbReference type="ARBA" id="ARBA00002290"/>
    </source>
</evidence>
<gene>
    <name evidence="12" type="ORF">RYX45_25940</name>
</gene>
<sequence length="76" mass="8314">LVYDLGGGTFDVSVVELMSGLLEVKASTGNRQLGGEDFDWKIVDFLAEKIMADSGVDPREDIRAKALLKEEAEKVK</sequence>
<evidence type="ECO:0000256" key="4">
    <source>
        <dbReference type="ARBA" id="ARBA00017249"/>
    </source>
</evidence>
<evidence type="ECO:0000256" key="5">
    <source>
        <dbReference type="ARBA" id="ARBA00022741"/>
    </source>
</evidence>
<dbReference type="PROSITE" id="PS00329">
    <property type="entry name" value="HSP70_2"/>
    <property type="match status" value="1"/>
</dbReference>
<evidence type="ECO:0000313" key="13">
    <source>
        <dbReference type="Proteomes" id="UP001285636"/>
    </source>
</evidence>
<evidence type="ECO:0000256" key="9">
    <source>
        <dbReference type="ARBA" id="ARBA00030019"/>
    </source>
</evidence>
<evidence type="ECO:0000256" key="2">
    <source>
        <dbReference type="ARBA" id="ARBA00007381"/>
    </source>
</evidence>
<dbReference type="RefSeq" id="WP_323468461.1">
    <property type="nucleotide sequence ID" value="NZ_JAWJAY010001726.1"/>
</dbReference>
<dbReference type="Pfam" id="PF00012">
    <property type="entry name" value="HSP70"/>
    <property type="match status" value="1"/>
</dbReference>
<dbReference type="InterPro" id="IPR018181">
    <property type="entry name" value="Heat_shock_70_CS"/>
</dbReference>
<evidence type="ECO:0000256" key="7">
    <source>
        <dbReference type="ARBA" id="ARBA00023016"/>
    </source>
</evidence>
<comment type="function">
    <text evidence="1">Acts as a chaperone.</text>
</comment>
<dbReference type="Proteomes" id="UP001285636">
    <property type="component" value="Unassembled WGS sequence"/>
</dbReference>
<protein>
    <recommendedName>
        <fullName evidence="3">Chaperone protein DnaK</fullName>
    </recommendedName>
    <alternativeName>
        <fullName evidence="4">Chaperone protein dnaK</fullName>
    </alternativeName>
    <alternativeName>
        <fullName evidence="11">HSP70</fullName>
    </alternativeName>
    <alternativeName>
        <fullName evidence="10">Heat shock 70 kDa protein</fullName>
    </alternativeName>
    <alternativeName>
        <fullName evidence="9">Heat shock protein 70</fullName>
    </alternativeName>
</protein>
<feature type="non-terminal residue" evidence="12">
    <location>
        <position position="1"/>
    </location>
</feature>
<evidence type="ECO:0000256" key="3">
    <source>
        <dbReference type="ARBA" id="ARBA00014415"/>
    </source>
</evidence>
<comment type="caution">
    <text evidence="12">The sequence shown here is derived from an EMBL/GenBank/DDBJ whole genome shotgun (WGS) entry which is preliminary data.</text>
</comment>
<evidence type="ECO:0000313" key="12">
    <source>
        <dbReference type="EMBL" id="MDV2888606.1"/>
    </source>
</evidence>
<keyword evidence="6" id="KW-0067">ATP-binding</keyword>
<accession>A0AAJ2NTY8</accession>
<evidence type="ECO:0000256" key="6">
    <source>
        <dbReference type="ARBA" id="ARBA00022840"/>
    </source>
</evidence>
<feature type="non-terminal residue" evidence="12">
    <location>
        <position position="76"/>
    </location>
</feature>
<dbReference type="InterPro" id="IPR013126">
    <property type="entry name" value="Hsp_70_fam"/>
</dbReference>
<comment type="similarity">
    <text evidence="2">Belongs to the heat shock protein 70 family.</text>
</comment>
<organism evidence="12 13">
    <name type="scientific">Alkalihalophilus pseudofirmus</name>
    <name type="common">Bacillus pseudofirmus</name>
    <dbReference type="NCBI Taxonomy" id="79885"/>
    <lineage>
        <taxon>Bacteria</taxon>
        <taxon>Bacillati</taxon>
        <taxon>Bacillota</taxon>
        <taxon>Bacilli</taxon>
        <taxon>Bacillales</taxon>
        <taxon>Bacillaceae</taxon>
        <taxon>Alkalihalophilus</taxon>
    </lineage>
</organism>